<proteinExistence type="predicted"/>
<feature type="transmembrane region" description="Helical" evidence="6">
    <location>
        <begin position="12"/>
        <end position="35"/>
    </location>
</feature>
<comment type="subcellular location">
    <subcellularLocation>
        <location evidence="1">Membrane</location>
        <topology evidence="1">Multi-pass membrane protein</topology>
    </subcellularLocation>
</comment>
<dbReference type="NCBIfam" id="TIGR00901">
    <property type="entry name" value="2A0125"/>
    <property type="match status" value="1"/>
</dbReference>
<protein>
    <submittedName>
        <fullName evidence="8">MFS transporter</fullName>
    </submittedName>
</protein>
<evidence type="ECO:0000256" key="6">
    <source>
        <dbReference type="SAM" id="Phobius"/>
    </source>
</evidence>
<keyword evidence="2" id="KW-0813">Transport</keyword>
<feature type="transmembrane region" description="Helical" evidence="6">
    <location>
        <begin position="387"/>
        <end position="408"/>
    </location>
</feature>
<comment type="caution">
    <text evidence="8">The sequence shown here is derived from an EMBL/GenBank/DDBJ whole genome shotgun (WGS) entry which is preliminary data.</text>
</comment>
<dbReference type="PROSITE" id="PS50850">
    <property type="entry name" value="MFS"/>
    <property type="match status" value="1"/>
</dbReference>
<feature type="transmembrane region" description="Helical" evidence="6">
    <location>
        <begin position="220"/>
        <end position="242"/>
    </location>
</feature>
<dbReference type="InterPro" id="IPR020846">
    <property type="entry name" value="MFS_dom"/>
</dbReference>
<keyword evidence="5 6" id="KW-0472">Membrane</keyword>
<evidence type="ECO:0000256" key="3">
    <source>
        <dbReference type="ARBA" id="ARBA00022692"/>
    </source>
</evidence>
<dbReference type="InterPro" id="IPR011701">
    <property type="entry name" value="MFS"/>
</dbReference>
<keyword evidence="3 6" id="KW-0812">Transmembrane</keyword>
<dbReference type="AlphaFoldDB" id="A0A520MWH9"/>
<evidence type="ECO:0000313" key="9">
    <source>
        <dbReference type="Proteomes" id="UP000315498"/>
    </source>
</evidence>
<dbReference type="PANTHER" id="PTHR12778">
    <property type="entry name" value="SOLUTE CARRIER FAMILY 33 ACETYL-COA TRANSPORTER -RELATED"/>
    <property type="match status" value="1"/>
</dbReference>
<dbReference type="InterPro" id="IPR004752">
    <property type="entry name" value="AmpG_permease/AT-1"/>
</dbReference>
<dbReference type="PANTHER" id="PTHR12778:SF10">
    <property type="entry name" value="MAJOR FACILITATOR SUPERFAMILY DOMAIN-CONTAINING PROTEIN 3"/>
    <property type="match status" value="1"/>
</dbReference>
<feature type="transmembrane region" description="Helical" evidence="6">
    <location>
        <begin position="81"/>
        <end position="99"/>
    </location>
</feature>
<evidence type="ECO:0000313" key="8">
    <source>
        <dbReference type="EMBL" id="RZO25587.1"/>
    </source>
</evidence>
<feature type="transmembrane region" description="Helical" evidence="6">
    <location>
        <begin position="317"/>
        <end position="342"/>
    </location>
</feature>
<reference evidence="8 9" key="1">
    <citation type="submission" date="2019-02" db="EMBL/GenBank/DDBJ databases">
        <title>Prokaryotic population dynamics and viral predation in marine succession experiment using metagenomics: the confinement effect.</title>
        <authorList>
            <person name="Haro-Moreno J.M."/>
            <person name="Rodriguez-Valera F."/>
            <person name="Lopez-Perez M."/>
        </authorList>
    </citation>
    <scope>NUCLEOTIDE SEQUENCE [LARGE SCALE GENOMIC DNA]</scope>
    <source>
        <strain evidence="8">MED-G161</strain>
    </source>
</reference>
<dbReference type="Pfam" id="PF07690">
    <property type="entry name" value="MFS_1"/>
    <property type="match status" value="1"/>
</dbReference>
<organism evidence="8 9">
    <name type="scientific">SAR86 cluster bacterium</name>
    <dbReference type="NCBI Taxonomy" id="2030880"/>
    <lineage>
        <taxon>Bacteria</taxon>
        <taxon>Pseudomonadati</taxon>
        <taxon>Pseudomonadota</taxon>
        <taxon>Gammaproteobacteria</taxon>
        <taxon>SAR86 cluster</taxon>
    </lineage>
</organism>
<dbReference type="GO" id="GO:0022857">
    <property type="term" value="F:transmembrane transporter activity"/>
    <property type="evidence" value="ECO:0007669"/>
    <property type="project" value="InterPro"/>
</dbReference>
<evidence type="ECO:0000256" key="1">
    <source>
        <dbReference type="ARBA" id="ARBA00004141"/>
    </source>
</evidence>
<dbReference type="EMBL" id="SHBG01000002">
    <property type="protein sequence ID" value="RZO25587.1"/>
    <property type="molecule type" value="Genomic_DNA"/>
</dbReference>
<feature type="transmembrane region" description="Helical" evidence="6">
    <location>
        <begin position="354"/>
        <end position="375"/>
    </location>
</feature>
<evidence type="ECO:0000256" key="5">
    <source>
        <dbReference type="ARBA" id="ARBA00023136"/>
    </source>
</evidence>
<evidence type="ECO:0000256" key="4">
    <source>
        <dbReference type="ARBA" id="ARBA00022989"/>
    </source>
</evidence>
<feature type="transmembrane region" description="Helical" evidence="6">
    <location>
        <begin position="105"/>
        <end position="127"/>
    </location>
</feature>
<evidence type="ECO:0000256" key="2">
    <source>
        <dbReference type="ARBA" id="ARBA00022448"/>
    </source>
</evidence>
<feature type="transmembrane region" description="Helical" evidence="6">
    <location>
        <begin position="171"/>
        <end position="192"/>
    </location>
</feature>
<name>A0A520MWH9_9GAMM</name>
<gene>
    <name evidence="8" type="ORF">EVA94_00435</name>
</gene>
<dbReference type="InterPro" id="IPR036259">
    <property type="entry name" value="MFS_trans_sf"/>
</dbReference>
<feature type="transmembrane region" description="Helical" evidence="6">
    <location>
        <begin position="148"/>
        <end position="165"/>
    </location>
</feature>
<keyword evidence="4 6" id="KW-1133">Transmembrane helix</keyword>
<evidence type="ECO:0000259" key="7">
    <source>
        <dbReference type="PROSITE" id="PS50850"/>
    </source>
</evidence>
<feature type="transmembrane region" description="Helical" evidence="6">
    <location>
        <begin position="41"/>
        <end position="60"/>
    </location>
</feature>
<dbReference type="Gene3D" id="1.20.1250.20">
    <property type="entry name" value="MFS general substrate transporter like domains"/>
    <property type="match status" value="2"/>
</dbReference>
<dbReference type="SUPFAM" id="SSF103473">
    <property type="entry name" value="MFS general substrate transporter"/>
    <property type="match status" value="1"/>
</dbReference>
<dbReference type="GO" id="GO:0016020">
    <property type="term" value="C:membrane"/>
    <property type="evidence" value="ECO:0007669"/>
    <property type="project" value="UniProtKB-SubCell"/>
</dbReference>
<feature type="transmembrane region" description="Helical" evidence="6">
    <location>
        <begin position="262"/>
        <end position="283"/>
    </location>
</feature>
<accession>A0A520MWH9</accession>
<feature type="transmembrane region" description="Helical" evidence="6">
    <location>
        <begin position="292"/>
        <end position="311"/>
    </location>
</feature>
<feature type="domain" description="Major facilitator superfamily (MFS) profile" evidence="7">
    <location>
        <begin position="8"/>
        <end position="414"/>
    </location>
</feature>
<dbReference type="Proteomes" id="UP000315498">
    <property type="component" value="Unassembled WGS sequence"/>
</dbReference>
<sequence>MIKGNTVKIISFTGYGFASGLPYVLIFITLTAWLRDVGIDLSLIGFISWIMLTYSLKFLWAPFVDRSPTKLFKRFGHRRSWIITMQLQIIISLIVLSFINPTTDFIIFAIFAFNVALAGSIQDIAIDAYRIESAKLEDQGNLAAGYQFGYRIAILVGSSFALIFAENFSWSLAYQLMAMLMGINLFLSIYISSEKQNPNLIKLNYQQSLIEPIKDFFKRFGIKMASILLLIVSTYRLTDIVMGPMANPFYIDMGYSLSEIGYVVKVVALIGTIIGVFAGGVLIKKIGLYKSLLFGAFLVMFTNLLFSYAAINDKNIVLLASIVASDSLAAGIVGTVNITFLTSLVSPKYTGFQYALLTSMMAFLGKVFGGFSGVFVESFQSLYGFSYGWMSFYIFTSLLAIPAIILIYQNKGFFNAKASYS</sequence>